<dbReference type="InterPro" id="IPR006528">
    <property type="entry name" value="Phage_head_morphogenesis_dom"/>
</dbReference>
<dbReference type="PROSITE" id="PS50800">
    <property type="entry name" value="SAP"/>
    <property type="match status" value="1"/>
</dbReference>
<dbReference type="Proteomes" id="UP000297714">
    <property type="component" value="Unassembled WGS sequence"/>
</dbReference>
<dbReference type="SUPFAM" id="SSF68906">
    <property type="entry name" value="SAP domain"/>
    <property type="match status" value="1"/>
</dbReference>
<proteinExistence type="predicted"/>
<organism evidence="2 3">
    <name type="scientific">Caproiciproducens galactitolivorans</name>
    <dbReference type="NCBI Taxonomy" id="642589"/>
    <lineage>
        <taxon>Bacteria</taxon>
        <taxon>Bacillati</taxon>
        <taxon>Bacillota</taxon>
        <taxon>Clostridia</taxon>
        <taxon>Eubacteriales</taxon>
        <taxon>Acutalibacteraceae</taxon>
        <taxon>Caproiciproducens</taxon>
    </lineage>
</organism>
<dbReference type="Pfam" id="PF04233">
    <property type="entry name" value="Phage_Mu_F"/>
    <property type="match status" value="1"/>
</dbReference>
<dbReference type="Pfam" id="PF02037">
    <property type="entry name" value="SAP"/>
    <property type="match status" value="1"/>
</dbReference>
<evidence type="ECO:0000313" key="2">
    <source>
        <dbReference type="EMBL" id="TGJ75339.1"/>
    </source>
</evidence>
<dbReference type="RefSeq" id="WP_135661192.1">
    <property type="nucleotide sequence ID" value="NZ_SRMQ01000023.1"/>
</dbReference>
<dbReference type="InterPro" id="IPR003034">
    <property type="entry name" value="SAP_dom"/>
</dbReference>
<dbReference type="AlphaFoldDB" id="A0A4Z0XV65"/>
<dbReference type="EMBL" id="SRMQ01000023">
    <property type="protein sequence ID" value="TGJ75339.1"/>
    <property type="molecule type" value="Genomic_DNA"/>
</dbReference>
<accession>A0A4Z0XV65</accession>
<dbReference type="OrthoDB" id="9765386at2"/>
<dbReference type="NCBIfam" id="TIGR01641">
    <property type="entry name" value="phageSPP1_gp7"/>
    <property type="match status" value="1"/>
</dbReference>
<feature type="domain" description="SAP" evidence="1">
    <location>
        <begin position="140"/>
        <end position="174"/>
    </location>
</feature>
<name>A0A4Z0XV65_9FIRM</name>
<gene>
    <name evidence="2" type="ORF">CAGA_25160</name>
</gene>
<evidence type="ECO:0000313" key="3">
    <source>
        <dbReference type="Proteomes" id="UP000297714"/>
    </source>
</evidence>
<dbReference type="InterPro" id="IPR036361">
    <property type="entry name" value="SAP_dom_sf"/>
</dbReference>
<evidence type="ECO:0000259" key="1">
    <source>
        <dbReference type="PROSITE" id="PS50800"/>
    </source>
</evidence>
<protein>
    <submittedName>
        <fullName evidence="2">Phage Mu protein F like protein</fullName>
    </submittedName>
</protein>
<comment type="caution">
    <text evidence="2">The sequence shown here is derived from an EMBL/GenBank/DDBJ whole genome shotgun (WGS) entry which is preliminary data.</text>
</comment>
<keyword evidence="3" id="KW-1185">Reference proteome</keyword>
<reference evidence="2 3" key="1">
    <citation type="submission" date="2019-04" db="EMBL/GenBank/DDBJ databases">
        <authorList>
            <person name="Poehlein A."/>
            <person name="Bengelsdorf F.R."/>
            <person name="Duerre P."/>
            <person name="Daniel R."/>
        </authorList>
    </citation>
    <scope>NUCLEOTIDE SEQUENCE [LARGE SCALE GENOMIC DNA]</scope>
    <source>
        <strain evidence="2 3">BS-1</strain>
    </source>
</reference>
<dbReference type="Gene3D" id="1.10.720.30">
    <property type="entry name" value="SAP domain"/>
    <property type="match status" value="1"/>
</dbReference>
<sequence>MFRFLKHLFGIPSGENLNGKTSGDSLGTNDKTFNNLEESTLDLDIEGLDQQGRIATEQRYQKYIDILCRFNPHDLRLCPESAEPHFNSVELAFLKYIDGTSIKAFAPAQYWYYEYGLNYKAEIAKFISAGLLLISPLNDIEKKTIPQLKEVLRIKNLPLSGKKSELIRRIYSNFTETEIETFLPKGEEYYILTEKGKELVAGLKKSATKNLELEDHCIELILNNKINEAYKAVAAFRASVPGQSGLGIDWNEEKLKGLSKRYLSTYQKMLNYAKSDDERKVAACCILCEVMGIPHKKCLMINRVCDSTGKEFLDKLIERETLLAMKQAIREELKEYKQDGITQYQILAALDTETCPLCGKMDSKVFNISEAKIGKNCPPFHSGCRCCITPFIPEYDDLAGPRAARDPVTGKSITVPMMSYTEWYKKYIEGK</sequence>